<dbReference type="SMART" id="SM00875">
    <property type="entry name" value="BACK"/>
    <property type="match status" value="1"/>
</dbReference>
<dbReference type="PANTHER" id="PTHR45774:SF3">
    <property type="entry name" value="BTB (POZ) DOMAIN-CONTAINING 2B-RELATED"/>
    <property type="match status" value="1"/>
</dbReference>
<dbReference type="AlphaFoldDB" id="A0A9X0D597"/>
<dbReference type="EMBL" id="MU825873">
    <property type="protein sequence ID" value="KAJ7387867.1"/>
    <property type="molecule type" value="Genomic_DNA"/>
</dbReference>
<gene>
    <name evidence="2" type="primary">BTBD1_1</name>
    <name evidence="2" type="ORF">OS493_001215</name>
</gene>
<feature type="domain" description="BACK" evidence="1">
    <location>
        <begin position="6"/>
        <end position="116"/>
    </location>
</feature>
<keyword evidence="3" id="KW-1185">Reference proteome</keyword>
<sequence length="150" mass="17371">MDPLDALNVIQHAIHLKEHGLERCCWEVIDYNAQKIVADDSFLELNREFLLLFLERSSLRIDEATLFEAVDRWAARKCEEASMTVDGANKRWVLGKDLLKLVRFSLMSPKGFRTWCYQRKSCLQLKLLMFLNSLLLSISLVDSSSQFFPG</sequence>
<reference evidence="2" key="1">
    <citation type="submission" date="2023-01" db="EMBL/GenBank/DDBJ databases">
        <title>Genome assembly of the deep-sea coral Lophelia pertusa.</title>
        <authorList>
            <person name="Herrera S."/>
            <person name="Cordes E."/>
        </authorList>
    </citation>
    <scope>NUCLEOTIDE SEQUENCE</scope>
    <source>
        <strain evidence="2">USNM1676648</strain>
        <tissue evidence="2">Polyp</tissue>
    </source>
</reference>
<name>A0A9X0D597_9CNID</name>
<dbReference type="Proteomes" id="UP001163046">
    <property type="component" value="Unassembled WGS sequence"/>
</dbReference>
<dbReference type="PANTHER" id="PTHR45774">
    <property type="entry name" value="BTB/POZ DOMAIN-CONTAINING"/>
    <property type="match status" value="1"/>
</dbReference>
<accession>A0A9X0D597</accession>
<dbReference type="GO" id="GO:0005829">
    <property type="term" value="C:cytosol"/>
    <property type="evidence" value="ECO:0007669"/>
    <property type="project" value="TreeGrafter"/>
</dbReference>
<dbReference type="GO" id="GO:0022008">
    <property type="term" value="P:neurogenesis"/>
    <property type="evidence" value="ECO:0007669"/>
    <property type="project" value="TreeGrafter"/>
</dbReference>
<comment type="caution">
    <text evidence="2">The sequence shown here is derived from an EMBL/GenBank/DDBJ whole genome shotgun (WGS) entry which is preliminary data.</text>
</comment>
<organism evidence="2 3">
    <name type="scientific">Desmophyllum pertusum</name>
    <dbReference type="NCBI Taxonomy" id="174260"/>
    <lineage>
        <taxon>Eukaryota</taxon>
        <taxon>Metazoa</taxon>
        <taxon>Cnidaria</taxon>
        <taxon>Anthozoa</taxon>
        <taxon>Hexacorallia</taxon>
        <taxon>Scleractinia</taxon>
        <taxon>Caryophylliina</taxon>
        <taxon>Caryophylliidae</taxon>
        <taxon>Desmophyllum</taxon>
    </lineage>
</organism>
<dbReference type="Gene3D" id="1.25.40.420">
    <property type="match status" value="1"/>
</dbReference>
<protein>
    <submittedName>
        <fullName evidence="2">BTB/POZ domain-containing protein 1</fullName>
    </submittedName>
</protein>
<proteinExistence type="predicted"/>
<evidence type="ECO:0000313" key="3">
    <source>
        <dbReference type="Proteomes" id="UP001163046"/>
    </source>
</evidence>
<evidence type="ECO:0000313" key="2">
    <source>
        <dbReference type="EMBL" id="KAJ7387867.1"/>
    </source>
</evidence>
<dbReference type="InterPro" id="IPR011705">
    <property type="entry name" value="BACK"/>
</dbReference>
<dbReference type="Pfam" id="PF07707">
    <property type="entry name" value="BACK"/>
    <property type="match status" value="1"/>
</dbReference>
<dbReference type="OrthoDB" id="5982096at2759"/>
<evidence type="ECO:0000259" key="1">
    <source>
        <dbReference type="SMART" id="SM00875"/>
    </source>
</evidence>